<dbReference type="EMBL" id="CADCUB010000101">
    <property type="protein sequence ID" value="CAA9334582.1"/>
    <property type="molecule type" value="Genomic_DNA"/>
</dbReference>
<feature type="compositionally biased region" description="Basic residues" evidence="1">
    <location>
        <begin position="161"/>
        <end position="177"/>
    </location>
</feature>
<name>A0A6J4LKS3_9ACTN</name>
<protein>
    <submittedName>
        <fullName evidence="2">Uncharacterized protein</fullName>
    </submittedName>
</protein>
<feature type="non-terminal residue" evidence="2">
    <location>
        <position position="204"/>
    </location>
</feature>
<reference evidence="2" key="1">
    <citation type="submission" date="2020-02" db="EMBL/GenBank/DDBJ databases">
        <authorList>
            <person name="Meier V. D."/>
        </authorList>
    </citation>
    <scope>NUCLEOTIDE SEQUENCE</scope>
    <source>
        <strain evidence="2">AVDCRST_MAG07</strain>
    </source>
</reference>
<organism evidence="2">
    <name type="scientific">uncultured Frankineae bacterium</name>
    <dbReference type="NCBI Taxonomy" id="437475"/>
    <lineage>
        <taxon>Bacteria</taxon>
        <taxon>Bacillati</taxon>
        <taxon>Actinomycetota</taxon>
        <taxon>Actinomycetes</taxon>
        <taxon>Frankiales</taxon>
        <taxon>environmental samples</taxon>
    </lineage>
</organism>
<feature type="compositionally biased region" description="Basic residues" evidence="1">
    <location>
        <begin position="90"/>
        <end position="116"/>
    </location>
</feature>
<sequence>GPRDAAHLGAVVGGGAPAACVGSAAPAQSRHGGSEGGRAGPSARRRDRPGHRGAVPHLVGAPPHGHQRRRTAAHRGPGLRQQRLGDHRRGGDRHRRRRRSRQRGLRHGQRQPRRRGPAAPAGARTHRRRHVDRRTGDGPAGGHDRQPRGRRRGCGRDAGRPRRRPRRRQPGPRRARAHLPAGVPARVARRVGLPLSAAGRRSRL</sequence>
<feature type="region of interest" description="Disordered" evidence="1">
    <location>
        <begin position="1"/>
        <end position="204"/>
    </location>
</feature>
<feature type="non-terminal residue" evidence="2">
    <location>
        <position position="1"/>
    </location>
</feature>
<evidence type="ECO:0000313" key="2">
    <source>
        <dbReference type="EMBL" id="CAA9334582.1"/>
    </source>
</evidence>
<gene>
    <name evidence="2" type="ORF">AVDCRST_MAG07-1969</name>
</gene>
<dbReference type="AlphaFoldDB" id="A0A6J4LKS3"/>
<evidence type="ECO:0000256" key="1">
    <source>
        <dbReference type="SAM" id="MobiDB-lite"/>
    </source>
</evidence>
<proteinExistence type="predicted"/>
<feature type="compositionally biased region" description="Low complexity" evidence="1">
    <location>
        <begin position="17"/>
        <end position="27"/>
    </location>
</feature>
<accession>A0A6J4LKS3</accession>